<evidence type="ECO:0000256" key="5">
    <source>
        <dbReference type="ARBA" id="ARBA00023274"/>
    </source>
</evidence>
<dbReference type="NCBIfam" id="NF004952">
    <property type="entry name" value="PRK06299.1-2"/>
    <property type="match status" value="1"/>
</dbReference>
<dbReference type="FunFam" id="2.40.50.140:FF:000011">
    <property type="entry name" value="30S ribosomal protein S1"/>
    <property type="match status" value="1"/>
</dbReference>
<dbReference type="Proteomes" id="UP000032232">
    <property type="component" value="Unassembled WGS sequence"/>
</dbReference>
<protein>
    <recommendedName>
        <fullName evidence="7">30S ribosomal protein S1</fullName>
    </recommendedName>
</protein>
<keyword evidence="4 7" id="KW-0689">Ribosomal protein</keyword>
<dbReference type="InterPro" id="IPR003029">
    <property type="entry name" value="S1_domain"/>
</dbReference>
<evidence type="ECO:0000256" key="1">
    <source>
        <dbReference type="ARBA" id="ARBA00006767"/>
    </source>
</evidence>
<dbReference type="InterPro" id="IPR000110">
    <property type="entry name" value="Ribosomal_bS1"/>
</dbReference>
<comment type="similarity">
    <text evidence="1 7">Belongs to the bacterial ribosomal protein bS1 family.</text>
</comment>
<comment type="caution">
    <text evidence="9">The sequence shown here is derived from an EMBL/GenBank/DDBJ whole genome shotgun (WGS) entry which is preliminary data.</text>
</comment>
<dbReference type="SUPFAM" id="SSF50249">
    <property type="entry name" value="Nucleic acid-binding proteins"/>
    <property type="match status" value="6"/>
</dbReference>
<dbReference type="STRING" id="935700.jaqu_37610"/>
<dbReference type="CDD" id="cd05691">
    <property type="entry name" value="S1_RPS1_repeat_ec6"/>
    <property type="match status" value="1"/>
</dbReference>
<dbReference type="PIRSF" id="PIRSF002111">
    <property type="entry name" value="RpsA"/>
    <property type="match status" value="1"/>
</dbReference>
<dbReference type="EMBL" id="JYFE01000074">
    <property type="protein sequence ID" value="KIT14471.1"/>
    <property type="molecule type" value="Genomic_DNA"/>
</dbReference>
<dbReference type="CDD" id="cd05688">
    <property type="entry name" value="S1_RPS1_repeat_ec3"/>
    <property type="match status" value="1"/>
</dbReference>
<dbReference type="PROSITE" id="PS50126">
    <property type="entry name" value="S1"/>
    <property type="match status" value="6"/>
</dbReference>
<reference evidence="9 10" key="1">
    <citation type="submission" date="2015-02" db="EMBL/GenBank/DDBJ databases">
        <title>Genome Sequence of Jannaschia aquimarina DSM28248, a member of the Roseobacter clade.</title>
        <authorList>
            <person name="Voget S."/>
            <person name="Daniel R."/>
        </authorList>
    </citation>
    <scope>NUCLEOTIDE SEQUENCE [LARGE SCALE GENOMIC DNA]</scope>
    <source>
        <strain evidence="9 10">GSW-M26</strain>
    </source>
</reference>
<evidence type="ECO:0000313" key="9">
    <source>
        <dbReference type="EMBL" id="KIT14471.1"/>
    </source>
</evidence>
<feature type="domain" description="S1 motif" evidence="8">
    <location>
        <begin position="197"/>
        <end position="265"/>
    </location>
</feature>
<dbReference type="CDD" id="cd05687">
    <property type="entry name" value="S1_RPS1_repeat_ec1_hs1"/>
    <property type="match status" value="1"/>
</dbReference>
<evidence type="ECO:0000256" key="2">
    <source>
        <dbReference type="ARBA" id="ARBA00022737"/>
    </source>
</evidence>
<dbReference type="Pfam" id="PF00575">
    <property type="entry name" value="S1"/>
    <property type="match status" value="6"/>
</dbReference>
<dbReference type="FunFam" id="2.40.50.140:FF:000018">
    <property type="entry name" value="30S ribosomal protein S1"/>
    <property type="match status" value="1"/>
</dbReference>
<feature type="domain" description="S1 motif" evidence="8">
    <location>
        <begin position="456"/>
        <end position="524"/>
    </location>
</feature>
<dbReference type="NCBIfam" id="NF004955">
    <property type="entry name" value="PRK06299.1-5"/>
    <property type="match status" value="1"/>
</dbReference>
<dbReference type="RefSeq" id="WP_084630047.1">
    <property type="nucleotide sequence ID" value="NZ_FZPF01000010.1"/>
</dbReference>
<dbReference type="CDD" id="cd04465">
    <property type="entry name" value="S1_RPS1_repeat_ec2_hs2"/>
    <property type="match status" value="1"/>
</dbReference>
<evidence type="ECO:0000259" key="8">
    <source>
        <dbReference type="PROSITE" id="PS50126"/>
    </source>
</evidence>
<feature type="domain" description="S1 motif" evidence="8">
    <location>
        <begin position="282"/>
        <end position="352"/>
    </location>
</feature>
<dbReference type="GO" id="GO:0022627">
    <property type="term" value="C:cytosolic small ribosomal subunit"/>
    <property type="evidence" value="ECO:0007669"/>
    <property type="project" value="TreeGrafter"/>
</dbReference>
<dbReference type="AlphaFoldDB" id="A0A0D1EC44"/>
<evidence type="ECO:0000313" key="10">
    <source>
        <dbReference type="Proteomes" id="UP000032232"/>
    </source>
</evidence>
<dbReference type="PATRIC" id="fig|935700.4.peg.3875"/>
<evidence type="ECO:0000256" key="6">
    <source>
        <dbReference type="ARBA" id="ARBA00025604"/>
    </source>
</evidence>
<dbReference type="InterPro" id="IPR035104">
    <property type="entry name" value="Ribosomal_protein_S1-like"/>
</dbReference>
<accession>A0A0D1EC44</accession>
<proteinExistence type="inferred from homology"/>
<evidence type="ECO:0000256" key="3">
    <source>
        <dbReference type="ARBA" id="ARBA00022884"/>
    </source>
</evidence>
<name>A0A0D1EC44_9RHOB</name>
<evidence type="ECO:0000256" key="7">
    <source>
        <dbReference type="PIRNR" id="PIRNR002111"/>
    </source>
</evidence>
<gene>
    <name evidence="9" type="primary">rpsA</name>
    <name evidence="9" type="ORF">jaqu_37610</name>
</gene>
<comment type="function">
    <text evidence="6 7">Binds mRNA; thus facilitating recognition of the initiation point. It is needed to translate mRNA with a short Shine-Dalgarno (SD) purine-rich sequence.</text>
</comment>
<keyword evidence="5 7" id="KW-0687">Ribonucleoprotein</keyword>
<dbReference type="InterPro" id="IPR050437">
    <property type="entry name" value="Ribos_protein_bS1-like"/>
</dbReference>
<dbReference type="NCBIfam" id="TIGR00717">
    <property type="entry name" value="rpsA"/>
    <property type="match status" value="1"/>
</dbReference>
<dbReference type="GO" id="GO:0003729">
    <property type="term" value="F:mRNA binding"/>
    <property type="evidence" value="ECO:0007669"/>
    <property type="project" value="TreeGrafter"/>
</dbReference>
<keyword evidence="3 7" id="KW-0694">RNA-binding</keyword>
<feature type="domain" description="S1 motif" evidence="8">
    <location>
        <begin position="369"/>
        <end position="439"/>
    </location>
</feature>
<dbReference type="OrthoDB" id="9804077at2"/>
<organism evidence="9 10">
    <name type="scientific">Jannaschia aquimarina</name>
    <dbReference type="NCBI Taxonomy" id="935700"/>
    <lineage>
        <taxon>Bacteria</taxon>
        <taxon>Pseudomonadati</taxon>
        <taxon>Pseudomonadota</taxon>
        <taxon>Alphaproteobacteria</taxon>
        <taxon>Rhodobacterales</taxon>
        <taxon>Roseobacteraceae</taxon>
        <taxon>Jannaschia</taxon>
    </lineage>
</organism>
<dbReference type="InterPro" id="IPR012340">
    <property type="entry name" value="NA-bd_OB-fold"/>
</dbReference>
<dbReference type="SMART" id="SM00316">
    <property type="entry name" value="S1"/>
    <property type="match status" value="6"/>
</dbReference>
<evidence type="ECO:0000256" key="4">
    <source>
        <dbReference type="ARBA" id="ARBA00022980"/>
    </source>
</evidence>
<keyword evidence="2" id="KW-0677">Repeat</keyword>
<feature type="domain" description="S1 motif" evidence="8">
    <location>
        <begin position="26"/>
        <end position="92"/>
    </location>
</feature>
<sequence length="559" mass="61224">MAQNASMEEFEALLNESLEIDTPTEGSVVKGKVIAIEAGQAIIDVGYKMEGRVELKEFANPGEAPEVEIGDEVEVFLRSVENARGEAVISRDLARREAAWDRLEEAYGKEERVEGAIFGRVKGGFTVDLGGAVAFLPGSQVDVRPVRDAGPLMGLKQPFQILKMDRRRGNIVVSRRAILEESRAEQRAEVIANLAEGQNVDGVVKNITEYGAFVDLGGVDGLLHVTDMAWRRVNDPREILSIGETVKVQVIKINKETHRISLGMKQLQEDPWDTVIAKYPLGSVHQGRVTNITDYGAFVELEAGVEGLVHVSEMSWTKKNVHPGKIVSTSQEVDVMVLEIDTAKRRVSLGLKQTQRNPWEVFAESHPPGTEVEGEVKNITEFGLFVGLPGDIDGMVHLSDLTWEGRGEDVIGDYRKGDIVRAQVTEVDTDKERISLSIKAVGGDPYAETLGGVKRGSVITVEVTKIEDGGIEVDYEGMKSFIRRSDLARDRADQRPERFGVGDKVDVRVTNVDSKNHRIGLSIKAREIAEEKEAVEQYGSSDSGASLGDILGAALKGDD</sequence>
<keyword evidence="10" id="KW-1185">Reference proteome</keyword>
<dbReference type="GO" id="GO:0006412">
    <property type="term" value="P:translation"/>
    <property type="evidence" value="ECO:0007669"/>
    <property type="project" value="InterPro"/>
</dbReference>
<dbReference type="GO" id="GO:0003735">
    <property type="term" value="F:structural constituent of ribosome"/>
    <property type="evidence" value="ECO:0007669"/>
    <property type="project" value="InterPro"/>
</dbReference>
<feature type="domain" description="S1 motif" evidence="8">
    <location>
        <begin position="110"/>
        <end position="176"/>
    </location>
</feature>
<dbReference type="PANTHER" id="PTHR10724">
    <property type="entry name" value="30S RIBOSOMAL PROTEIN S1"/>
    <property type="match status" value="1"/>
</dbReference>
<dbReference type="PRINTS" id="PR00681">
    <property type="entry name" value="RIBOSOMALS1"/>
</dbReference>
<dbReference type="PANTHER" id="PTHR10724:SF7">
    <property type="entry name" value="SMALL RIBOSOMAL SUBUNIT PROTEIN BS1C"/>
    <property type="match status" value="1"/>
</dbReference>
<dbReference type="Gene3D" id="2.40.50.140">
    <property type="entry name" value="Nucleic acid-binding proteins"/>
    <property type="match status" value="5"/>
</dbReference>